<sequence>MERHDGGADCSAEQTLGKKLPAPTRSTDEVLAAVAALAERLDPGREVRLLGVRAEMAMPEGGDPAQRTPVRGRL</sequence>
<dbReference type="EMBL" id="JARACI010000845">
    <property type="protein sequence ID" value="MDD9206310.1"/>
    <property type="molecule type" value="Genomic_DNA"/>
</dbReference>
<comment type="caution">
    <text evidence="3">The sequence shown here is derived from an EMBL/GenBank/DDBJ whole genome shotgun (WGS) entry which is preliminary data.</text>
</comment>
<evidence type="ECO:0000313" key="3">
    <source>
        <dbReference type="EMBL" id="MDD9206310.1"/>
    </source>
</evidence>
<keyword evidence="4" id="KW-1185">Reference proteome</keyword>
<reference evidence="3" key="1">
    <citation type="submission" date="2023-02" db="EMBL/GenBank/DDBJ databases">
        <title>Georgenia sp.10Sc9-8, isolated from a soil sample collected from the Taklamakan desert.</title>
        <authorList>
            <person name="Liu S."/>
        </authorList>
    </citation>
    <scope>NUCLEOTIDE SEQUENCE</scope>
    <source>
        <strain evidence="3">10Sc9-8</strain>
    </source>
</reference>
<dbReference type="InterPro" id="IPR036775">
    <property type="entry name" value="DNA_pol_Y-fam_lit_finger_sf"/>
</dbReference>
<dbReference type="SUPFAM" id="SSF100879">
    <property type="entry name" value="Lesion bypass DNA polymerase (Y-family), little finger domain"/>
    <property type="match status" value="1"/>
</dbReference>
<protein>
    <recommendedName>
        <fullName evidence="2">DNA polymerase Y-family little finger domain-containing protein</fullName>
    </recommendedName>
</protein>
<name>A0ABT5TW78_9MICO</name>
<feature type="region of interest" description="Disordered" evidence="1">
    <location>
        <begin position="1"/>
        <end position="26"/>
    </location>
</feature>
<proteinExistence type="predicted"/>
<organism evidence="3 4">
    <name type="scientific">Georgenia halotolerans</name>
    <dbReference type="NCBI Taxonomy" id="3028317"/>
    <lineage>
        <taxon>Bacteria</taxon>
        <taxon>Bacillati</taxon>
        <taxon>Actinomycetota</taxon>
        <taxon>Actinomycetes</taxon>
        <taxon>Micrococcales</taxon>
        <taxon>Bogoriellaceae</taxon>
        <taxon>Georgenia</taxon>
    </lineage>
</organism>
<evidence type="ECO:0000256" key="1">
    <source>
        <dbReference type="SAM" id="MobiDB-lite"/>
    </source>
</evidence>
<evidence type="ECO:0000313" key="4">
    <source>
        <dbReference type="Proteomes" id="UP001165561"/>
    </source>
</evidence>
<dbReference type="Pfam" id="PF11799">
    <property type="entry name" value="IMS_C"/>
    <property type="match status" value="1"/>
</dbReference>
<dbReference type="Proteomes" id="UP001165561">
    <property type="component" value="Unassembled WGS sequence"/>
</dbReference>
<dbReference type="InterPro" id="IPR017961">
    <property type="entry name" value="DNA_pol_Y-fam_little_finger"/>
</dbReference>
<evidence type="ECO:0000259" key="2">
    <source>
        <dbReference type="Pfam" id="PF11799"/>
    </source>
</evidence>
<gene>
    <name evidence="3" type="ORF">PU560_07490</name>
</gene>
<accession>A0ABT5TW78</accession>
<feature type="domain" description="DNA polymerase Y-family little finger" evidence="2">
    <location>
        <begin position="14"/>
        <end position="57"/>
    </location>
</feature>